<reference evidence="2" key="1">
    <citation type="submission" date="2021-02" db="EMBL/GenBank/DDBJ databases">
        <authorList>
            <person name="Nowell W R."/>
        </authorList>
    </citation>
    <scope>NUCLEOTIDE SEQUENCE</scope>
</reference>
<feature type="region of interest" description="Disordered" evidence="1">
    <location>
        <begin position="40"/>
        <end position="73"/>
    </location>
</feature>
<dbReference type="AlphaFoldDB" id="A0A8S2FZC2"/>
<organism evidence="2 4">
    <name type="scientific">Didymodactylos carnosus</name>
    <dbReference type="NCBI Taxonomy" id="1234261"/>
    <lineage>
        <taxon>Eukaryota</taxon>
        <taxon>Metazoa</taxon>
        <taxon>Spiralia</taxon>
        <taxon>Gnathifera</taxon>
        <taxon>Rotifera</taxon>
        <taxon>Eurotatoria</taxon>
        <taxon>Bdelloidea</taxon>
        <taxon>Philodinida</taxon>
        <taxon>Philodinidae</taxon>
        <taxon>Didymodactylos</taxon>
    </lineage>
</organism>
<protein>
    <submittedName>
        <fullName evidence="2">Uncharacterized protein</fullName>
    </submittedName>
</protein>
<dbReference type="EMBL" id="CAJOBA010070692">
    <property type="protein sequence ID" value="CAF4389911.1"/>
    <property type="molecule type" value="Genomic_DNA"/>
</dbReference>
<dbReference type="Proteomes" id="UP000682733">
    <property type="component" value="Unassembled WGS sequence"/>
</dbReference>
<evidence type="ECO:0000313" key="4">
    <source>
        <dbReference type="Proteomes" id="UP000677228"/>
    </source>
</evidence>
<feature type="non-terminal residue" evidence="2">
    <location>
        <position position="1"/>
    </location>
</feature>
<gene>
    <name evidence="2" type="ORF">OVA965_LOCUS41352</name>
    <name evidence="3" type="ORF">TMI583_LOCUS42978</name>
</gene>
<accession>A0A8S2FZC2</accession>
<dbReference type="Proteomes" id="UP000677228">
    <property type="component" value="Unassembled WGS sequence"/>
</dbReference>
<evidence type="ECO:0000313" key="2">
    <source>
        <dbReference type="EMBL" id="CAF1587590.1"/>
    </source>
</evidence>
<feature type="compositionally biased region" description="Basic and acidic residues" evidence="1">
    <location>
        <begin position="40"/>
        <end position="51"/>
    </location>
</feature>
<name>A0A8S2FZC2_9BILA</name>
<dbReference type="EMBL" id="CAJNOK010047396">
    <property type="protein sequence ID" value="CAF1587590.1"/>
    <property type="molecule type" value="Genomic_DNA"/>
</dbReference>
<feature type="compositionally biased region" description="Polar residues" evidence="1">
    <location>
        <begin position="52"/>
        <end position="63"/>
    </location>
</feature>
<feature type="compositionally biased region" description="Basic and acidic residues" evidence="1">
    <location>
        <begin position="64"/>
        <end position="73"/>
    </location>
</feature>
<proteinExistence type="predicted"/>
<sequence>FFYDQYTKQELLDQYSKSEICLPLAIREQLENEFRQHRLDLEKEHDERNSPEQKLSSSTTQIKQTDELYRTAG</sequence>
<comment type="caution">
    <text evidence="2">The sequence shown here is derived from an EMBL/GenBank/DDBJ whole genome shotgun (WGS) entry which is preliminary data.</text>
</comment>
<evidence type="ECO:0000256" key="1">
    <source>
        <dbReference type="SAM" id="MobiDB-lite"/>
    </source>
</evidence>
<evidence type="ECO:0000313" key="3">
    <source>
        <dbReference type="EMBL" id="CAF4389911.1"/>
    </source>
</evidence>